<gene>
    <name evidence="11" type="ORF">A3F83_11380</name>
</gene>
<evidence type="ECO:0000256" key="2">
    <source>
        <dbReference type="ARBA" id="ARBA00022801"/>
    </source>
</evidence>
<keyword evidence="5" id="KW-0413">Isomerase</keyword>
<dbReference type="CDD" id="cd17932">
    <property type="entry name" value="DEXQc_UvrD"/>
    <property type="match status" value="2"/>
</dbReference>
<dbReference type="EC" id="5.6.2.4" evidence="7"/>
<evidence type="ECO:0000313" key="12">
    <source>
        <dbReference type="Proteomes" id="UP000179129"/>
    </source>
</evidence>
<protein>
    <recommendedName>
        <fullName evidence="7">DNA 3'-5' helicase</fullName>
        <ecNumber evidence="7">5.6.2.4</ecNumber>
    </recommendedName>
</protein>
<dbReference type="CDD" id="cd18807">
    <property type="entry name" value="SF1_C_UvrD"/>
    <property type="match status" value="1"/>
</dbReference>
<dbReference type="InterPro" id="IPR014016">
    <property type="entry name" value="UvrD-like_ATP-bd"/>
</dbReference>
<comment type="catalytic activity">
    <reaction evidence="6">
        <text>Couples ATP hydrolysis with the unwinding of duplex DNA by translocating in the 3'-5' direction.</text>
        <dbReference type="EC" id="5.6.2.4"/>
    </reaction>
</comment>
<keyword evidence="4 9" id="KW-0067">ATP-binding</keyword>
<organism evidence="11 12">
    <name type="scientific">Candidatus Glassbacteria bacterium RIFCSPLOWO2_12_FULL_58_11</name>
    <dbReference type="NCBI Taxonomy" id="1817867"/>
    <lineage>
        <taxon>Bacteria</taxon>
        <taxon>Candidatus Glassiibacteriota</taxon>
    </lineage>
</organism>
<keyword evidence="1 9" id="KW-0547">Nucleotide-binding</keyword>
<evidence type="ECO:0000256" key="6">
    <source>
        <dbReference type="ARBA" id="ARBA00034617"/>
    </source>
</evidence>
<accession>A0A1F5YYG3</accession>
<dbReference type="PANTHER" id="PTHR11070">
    <property type="entry name" value="UVRD / RECB / PCRA DNA HELICASE FAMILY MEMBER"/>
    <property type="match status" value="1"/>
</dbReference>
<dbReference type="GO" id="GO:0000725">
    <property type="term" value="P:recombinational repair"/>
    <property type="evidence" value="ECO:0007669"/>
    <property type="project" value="TreeGrafter"/>
</dbReference>
<dbReference type="PROSITE" id="PS51198">
    <property type="entry name" value="UVRD_HELICASE_ATP_BIND"/>
    <property type="match status" value="1"/>
</dbReference>
<reference evidence="11 12" key="1">
    <citation type="journal article" date="2016" name="Nat. Commun.">
        <title>Thousands of microbial genomes shed light on interconnected biogeochemical processes in an aquifer system.</title>
        <authorList>
            <person name="Anantharaman K."/>
            <person name="Brown C.T."/>
            <person name="Hug L.A."/>
            <person name="Sharon I."/>
            <person name="Castelle C.J."/>
            <person name="Probst A.J."/>
            <person name="Thomas B.C."/>
            <person name="Singh A."/>
            <person name="Wilkins M.J."/>
            <person name="Karaoz U."/>
            <person name="Brodie E.L."/>
            <person name="Williams K.H."/>
            <person name="Hubbard S.S."/>
            <person name="Banfield J.F."/>
        </authorList>
    </citation>
    <scope>NUCLEOTIDE SEQUENCE [LARGE SCALE GENOMIC DNA]</scope>
</reference>
<keyword evidence="2 9" id="KW-0378">Hydrolase</keyword>
<keyword evidence="3 9" id="KW-0347">Helicase</keyword>
<evidence type="ECO:0000256" key="3">
    <source>
        <dbReference type="ARBA" id="ARBA00022806"/>
    </source>
</evidence>
<dbReference type="Pfam" id="PF13361">
    <property type="entry name" value="UvrD_C"/>
    <property type="match status" value="1"/>
</dbReference>
<dbReference type="EMBL" id="MFIX01000075">
    <property type="protein sequence ID" value="OGG05239.1"/>
    <property type="molecule type" value="Genomic_DNA"/>
</dbReference>
<dbReference type="InterPro" id="IPR027417">
    <property type="entry name" value="P-loop_NTPase"/>
</dbReference>
<dbReference type="Gene3D" id="3.40.50.300">
    <property type="entry name" value="P-loop containing nucleotide triphosphate hydrolases"/>
    <property type="match status" value="3"/>
</dbReference>
<feature type="domain" description="UvrD-like helicase ATP-binding" evidence="10">
    <location>
        <begin position="40"/>
        <end position="507"/>
    </location>
</feature>
<proteinExistence type="predicted"/>
<evidence type="ECO:0000256" key="1">
    <source>
        <dbReference type="ARBA" id="ARBA00022741"/>
    </source>
</evidence>
<dbReference type="AlphaFoldDB" id="A0A1F5YYG3"/>
<sequence>MPALLHFSILSLLNAGFKLFLLSAPAQIFSAAKPMNSPLDGLNPDQARAVTSPAKRLLVLAGAGSGKTFVITRRILHLVASGSARPEQVLAITFTRNAAREMARRLGESPENSPSGPRYNVRTFHSLCYLILRKHWRLILERPFRLVTDSATESRKTAPELRGVSTKSELLLEAIRSLFSEPDFRIAFKRYLWDYQISAEESDRFGGGYDPRPQRYLTLAGERVRSYAERDIANWLRENGISYLYRNLAQWSSPSFSPDFYLPATDTYLEVWEFGRGNPIERQNRLAQYRARDKRLIEVYRDELLDFPAVEKRLAGALPEFFPQGVESLSAGDLDELESASAGYPEALKGFLSLAEEILDRMKNHSITPEQIEERLKMEKHARSRSFYALFLRIHERYQTLLTREGALDFNELILKTVELFETHPDLRERYRSRWRHVLVDEYQDVNTPQVLLLKQLAGPENSLTCVGDDWQSIYGFRGSDVSHILEFEKAFQSCEVVPLRVNYRNSTPVVAFANLSVRKCHAFRDKPSIALKEGGRPIVLFRARHLYEDGVGYVAARVRELTEEEGFDPAEVLILYRRNSSFRLLGEALRDSGLKVRHETIHAAKGLEARAVILWALTGGKGGFPSIWDEGRIVRLLLPGDRNRRLDEERRIFYVALTRSLERLYLVSEQHNPSPFLENVPEKYFAGSALSAPGPTAREIRSCRKCGAALPSDYRFCPYCFEGLERLK</sequence>
<evidence type="ECO:0000256" key="7">
    <source>
        <dbReference type="ARBA" id="ARBA00034808"/>
    </source>
</evidence>
<dbReference type="InterPro" id="IPR000212">
    <property type="entry name" value="DNA_helicase_UvrD/REP"/>
</dbReference>
<comment type="caution">
    <text evidence="11">The sequence shown here is derived from an EMBL/GenBank/DDBJ whole genome shotgun (WGS) entry which is preliminary data.</text>
</comment>
<dbReference type="GO" id="GO:0003677">
    <property type="term" value="F:DNA binding"/>
    <property type="evidence" value="ECO:0007669"/>
    <property type="project" value="InterPro"/>
</dbReference>
<evidence type="ECO:0000256" key="4">
    <source>
        <dbReference type="ARBA" id="ARBA00022840"/>
    </source>
</evidence>
<dbReference type="SUPFAM" id="SSF52540">
    <property type="entry name" value="P-loop containing nucleoside triphosphate hydrolases"/>
    <property type="match status" value="1"/>
</dbReference>
<dbReference type="Proteomes" id="UP000179129">
    <property type="component" value="Unassembled WGS sequence"/>
</dbReference>
<dbReference type="InterPro" id="IPR014017">
    <property type="entry name" value="DNA_helicase_UvrD-like_C"/>
</dbReference>
<comment type="catalytic activity">
    <reaction evidence="8">
        <text>ATP + H2O = ADP + phosphate + H(+)</text>
        <dbReference type="Rhea" id="RHEA:13065"/>
        <dbReference type="ChEBI" id="CHEBI:15377"/>
        <dbReference type="ChEBI" id="CHEBI:15378"/>
        <dbReference type="ChEBI" id="CHEBI:30616"/>
        <dbReference type="ChEBI" id="CHEBI:43474"/>
        <dbReference type="ChEBI" id="CHEBI:456216"/>
        <dbReference type="EC" id="5.6.2.4"/>
    </reaction>
</comment>
<evidence type="ECO:0000256" key="8">
    <source>
        <dbReference type="ARBA" id="ARBA00048988"/>
    </source>
</evidence>
<dbReference type="Pfam" id="PF00580">
    <property type="entry name" value="UvrD-helicase"/>
    <property type="match status" value="1"/>
</dbReference>
<dbReference type="GO" id="GO:0016887">
    <property type="term" value="F:ATP hydrolysis activity"/>
    <property type="evidence" value="ECO:0007669"/>
    <property type="project" value="RHEA"/>
</dbReference>
<dbReference type="GO" id="GO:0043138">
    <property type="term" value="F:3'-5' DNA helicase activity"/>
    <property type="evidence" value="ECO:0007669"/>
    <property type="project" value="UniProtKB-EC"/>
</dbReference>
<dbReference type="STRING" id="1817867.A3F83_11380"/>
<dbReference type="PANTHER" id="PTHR11070:SF59">
    <property type="entry name" value="DNA 3'-5' HELICASE"/>
    <property type="match status" value="1"/>
</dbReference>
<feature type="binding site" evidence="9">
    <location>
        <begin position="61"/>
        <end position="68"/>
    </location>
    <ligand>
        <name>ATP</name>
        <dbReference type="ChEBI" id="CHEBI:30616"/>
    </ligand>
</feature>
<evidence type="ECO:0000313" key="11">
    <source>
        <dbReference type="EMBL" id="OGG05239.1"/>
    </source>
</evidence>
<name>A0A1F5YYG3_9BACT</name>
<evidence type="ECO:0000256" key="9">
    <source>
        <dbReference type="PROSITE-ProRule" id="PRU00560"/>
    </source>
</evidence>
<evidence type="ECO:0000256" key="5">
    <source>
        <dbReference type="ARBA" id="ARBA00023235"/>
    </source>
</evidence>
<dbReference type="GO" id="GO:0005524">
    <property type="term" value="F:ATP binding"/>
    <property type="evidence" value="ECO:0007669"/>
    <property type="project" value="UniProtKB-UniRule"/>
</dbReference>
<evidence type="ECO:0000259" key="10">
    <source>
        <dbReference type="PROSITE" id="PS51198"/>
    </source>
</evidence>